<dbReference type="Gene3D" id="3.90.1010.20">
    <property type="match status" value="2"/>
</dbReference>
<sequence>MKKLMNLGLILILVLSLLAGCAGNETAEEPASNEQENQETNSTEQTNDGSEYKDGIYFAQEDKFNPESGWKYMVTLEVKDGKIVSADWNGANINAGIDKKTTSKEGKYQMVEKGGAQAPWYEQAEKAEAFLIDTQDPTAIEYKDDEGHTDAISGVSIHVKEFFTLAKEALENGPVGKGQYKDGAYHAEEDSFDENSGWKYTVDLTVINGNIVAANWNGVHKDGGDDKNTQSMNGEYVMKEGGTPWHEQAMAAEEFLIDSQDPTAIQYSDDEGHTDAISGVSIHVKEFFELAQKALADAK</sequence>
<evidence type="ECO:0000256" key="1">
    <source>
        <dbReference type="SAM" id="MobiDB-lite"/>
    </source>
</evidence>
<name>A0A1T5IQZ6_9FIRM</name>
<protein>
    <submittedName>
        <fullName evidence="3">Major membrane immunogen, membrane-anchored lipoprotein</fullName>
    </submittedName>
</protein>
<organism evidence="3 4">
    <name type="scientific">Maledivibacter halophilus</name>
    <dbReference type="NCBI Taxonomy" id="36842"/>
    <lineage>
        <taxon>Bacteria</taxon>
        <taxon>Bacillati</taxon>
        <taxon>Bacillota</taxon>
        <taxon>Clostridia</taxon>
        <taxon>Peptostreptococcales</taxon>
        <taxon>Caminicellaceae</taxon>
        <taxon>Maledivibacter</taxon>
    </lineage>
</organism>
<feature type="chain" id="PRO_5013069552" evidence="2">
    <location>
        <begin position="28"/>
        <end position="299"/>
    </location>
</feature>
<feature type="signal peptide" evidence="2">
    <location>
        <begin position="1"/>
        <end position="27"/>
    </location>
</feature>
<reference evidence="3 4" key="1">
    <citation type="submission" date="2017-02" db="EMBL/GenBank/DDBJ databases">
        <authorList>
            <person name="Peterson S.W."/>
        </authorList>
    </citation>
    <scope>NUCLEOTIDE SEQUENCE [LARGE SCALE GENOMIC DNA]</scope>
    <source>
        <strain evidence="3 4">M1</strain>
    </source>
</reference>
<evidence type="ECO:0000313" key="4">
    <source>
        <dbReference type="Proteomes" id="UP000190285"/>
    </source>
</evidence>
<gene>
    <name evidence="3" type="ORF">SAMN02194393_00654</name>
</gene>
<evidence type="ECO:0000256" key="2">
    <source>
        <dbReference type="SAM" id="SignalP"/>
    </source>
</evidence>
<dbReference type="AlphaFoldDB" id="A0A1T5IQZ6"/>
<keyword evidence="4" id="KW-1185">Reference proteome</keyword>
<feature type="compositionally biased region" description="Low complexity" evidence="1">
    <location>
        <begin position="32"/>
        <end position="47"/>
    </location>
</feature>
<dbReference type="EMBL" id="FUZT01000001">
    <property type="protein sequence ID" value="SKC41571.1"/>
    <property type="molecule type" value="Genomic_DNA"/>
</dbReference>
<accession>A0A1T5IQZ6</accession>
<feature type="region of interest" description="Disordered" evidence="1">
    <location>
        <begin position="26"/>
        <end position="51"/>
    </location>
</feature>
<dbReference type="Proteomes" id="UP000190285">
    <property type="component" value="Unassembled WGS sequence"/>
</dbReference>
<dbReference type="OrthoDB" id="384237at2"/>
<dbReference type="RefSeq" id="WP_079489295.1">
    <property type="nucleotide sequence ID" value="NZ_FUZT01000001.1"/>
</dbReference>
<proteinExistence type="predicted"/>
<dbReference type="STRING" id="36842.SAMN02194393_00654"/>
<dbReference type="PROSITE" id="PS51257">
    <property type="entry name" value="PROKAR_LIPOPROTEIN"/>
    <property type="match status" value="1"/>
</dbReference>
<evidence type="ECO:0000313" key="3">
    <source>
        <dbReference type="EMBL" id="SKC41571.1"/>
    </source>
</evidence>
<keyword evidence="3" id="KW-0449">Lipoprotein</keyword>
<keyword evidence="2" id="KW-0732">Signal</keyword>